<organism evidence="1 2">
    <name type="scientific">Trapa incisa</name>
    <dbReference type="NCBI Taxonomy" id="236973"/>
    <lineage>
        <taxon>Eukaryota</taxon>
        <taxon>Viridiplantae</taxon>
        <taxon>Streptophyta</taxon>
        <taxon>Embryophyta</taxon>
        <taxon>Tracheophyta</taxon>
        <taxon>Spermatophyta</taxon>
        <taxon>Magnoliopsida</taxon>
        <taxon>eudicotyledons</taxon>
        <taxon>Gunneridae</taxon>
        <taxon>Pentapetalae</taxon>
        <taxon>rosids</taxon>
        <taxon>malvids</taxon>
        <taxon>Myrtales</taxon>
        <taxon>Lythraceae</taxon>
        <taxon>Trapa</taxon>
    </lineage>
</organism>
<comment type="caution">
    <text evidence="1">The sequence shown here is derived from an EMBL/GenBank/DDBJ whole genome shotgun (WGS) entry which is preliminary data.</text>
</comment>
<dbReference type="Proteomes" id="UP001345219">
    <property type="component" value="Chromosome 17"/>
</dbReference>
<gene>
    <name evidence="1" type="ORF">SAY87_023051</name>
</gene>
<name>A0AAN7QA90_9MYRT</name>
<accession>A0AAN7QA90</accession>
<dbReference type="EMBL" id="JAXIOK010000011">
    <property type="protein sequence ID" value="KAK4759920.1"/>
    <property type="molecule type" value="Genomic_DNA"/>
</dbReference>
<sequence>MGNPLQYEVKAWVSLPEDGIRLRVCPEVGFSSRARGENSELQTIKYHHLDVDGQTRQRLVSTVILCPKGAQEDFVLVCERVDDVHNLVRGMDSPRM</sequence>
<evidence type="ECO:0000313" key="2">
    <source>
        <dbReference type="Proteomes" id="UP001345219"/>
    </source>
</evidence>
<reference evidence="1 2" key="1">
    <citation type="journal article" date="2023" name="Hortic Res">
        <title>Pangenome of water caltrop reveals structural variations and asymmetric subgenome divergence after allopolyploidization.</title>
        <authorList>
            <person name="Zhang X."/>
            <person name="Chen Y."/>
            <person name="Wang L."/>
            <person name="Yuan Y."/>
            <person name="Fang M."/>
            <person name="Shi L."/>
            <person name="Lu R."/>
            <person name="Comes H.P."/>
            <person name="Ma Y."/>
            <person name="Chen Y."/>
            <person name="Huang G."/>
            <person name="Zhou Y."/>
            <person name="Zheng Z."/>
            <person name="Qiu Y."/>
        </authorList>
    </citation>
    <scope>NUCLEOTIDE SEQUENCE [LARGE SCALE GENOMIC DNA]</scope>
    <source>
        <tissue evidence="1">Roots</tissue>
    </source>
</reference>
<proteinExistence type="predicted"/>
<protein>
    <submittedName>
        <fullName evidence="1">Uncharacterized protein</fullName>
    </submittedName>
</protein>
<evidence type="ECO:0000313" key="1">
    <source>
        <dbReference type="EMBL" id="KAK4759920.1"/>
    </source>
</evidence>
<dbReference type="AlphaFoldDB" id="A0AAN7QA90"/>
<keyword evidence="2" id="KW-1185">Reference proteome</keyword>